<gene>
    <name evidence="2" type="ORF">R3P38DRAFT_279724</name>
</gene>
<keyword evidence="1" id="KW-0472">Membrane</keyword>
<evidence type="ECO:0000313" key="3">
    <source>
        <dbReference type="Proteomes" id="UP001362999"/>
    </source>
</evidence>
<keyword evidence="1" id="KW-1133">Transmembrane helix</keyword>
<evidence type="ECO:0008006" key="4">
    <source>
        <dbReference type="Google" id="ProtNLM"/>
    </source>
</evidence>
<feature type="transmembrane region" description="Helical" evidence="1">
    <location>
        <begin position="71"/>
        <end position="88"/>
    </location>
</feature>
<organism evidence="2 3">
    <name type="scientific">Favolaschia claudopus</name>
    <dbReference type="NCBI Taxonomy" id="2862362"/>
    <lineage>
        <taxon>Eukaryota</taxon>
        <taxon>Fungi</taxon>
        <taxon>Dikarya</taxon>
        <taxon>Basidiomycota</taxon>
        <taxon>Agaricomycotina</taxon>
        <taxon>Agaricomycetes</taxon>
        <taxon>Agaricomycetidae</taxon>
        <taxon>Agaricales</taxon>
        <taxon>Marasmiineae</taxon>
        <taxon>Mycenaceae</taxon>
        <taxon>Favolaschia</taxon>
    </lineage>
</organism>
<reference evidence="2 3" key="1">
    <citation type="journal article" date="2024" name="J Genomics">
        <title>Draft genome sequencing and assembly of Favolaschia claudopus CIRM-BRFM 2984 isolated from oak limbs.</title>
        <authorList>
            <person name="Navarro D."/>
            <person name="Drula E."/>
            <person name="Chaduli D."/>
            <person name="Cazenave R."/>
            <person name="Ahrendt S."/>
            <person name="Wang J."/>
            <person name="Lipzen A."/>
            <person name="Daum C."/>
            <person name="Barry K."/>
            <person name="Grigoriev I.V."/>
            <person name="Favel A."/>
            <person name="Rosso M.N."/>
            <person name="Martin F."/>
        </authorList>
    </citation>
    <scope>NUCLEOTIDE SEQUENCE [LARGE SCALE GENOMIC DNA]</scope>
    <source>
        <strain evidence="2 3">CIRM-BRFM 2984</strain>
    </source>
</reference>
<evidence type="ECO:0000313" key="2">
    <source>
        <dbReference type="EMBL" id="KAK6988288.1"/>
    </source>
</evidence>
<accession>A0AAV9ZQ94</accession>
<dbReference type="EMBL" id="JAWWNJ010000124">
    <property type="protein sequence ID" value="KAK6988288.1"/>
    <property type="molecule type" value="Genomic_DNA"/>
</dbReference>
<evidence type="ECO:0000256" key="1">
    <source>
        <dbReference type="SAM" id="Phobius"/>
    </source>
</evidence>
<dbReference type="Proteomes" id="UP001362999">
    <property type="component" value="Unassembled WGS sequence"/>
</dbReference>
<keyword evidence="3" id="KW-1185">Reference proteome</keyword>
<protein>
    <recommendedName>
        <fullName evidence="4">NADH dehydrogenase subunit 4</fullName>
    </recommendedName>
</protein>
<dbReference type="AlphaFoldDB" id="A0AAV9ZQ94"/>
<proteinExistence type="predicted"/>
<feature type="transmembrane region" description="Helical" evidence="1">
    <location>
        <begin position="36"/>
        <end position="59"/>
    </location>
</feature>
<name>A0AAV9ZQ94_9AGAR</name>
<keyword evidence="1" id="KW-0812">Transmembrane</keyword>
<sequence>MRPMSPFYEPARLHLRVLCILVEPWVFRESSLQFQVLSFAVAFLPMTLAILPVPCPWSIHLLTGHCLTPTALWNGAINYSILLCLFLVQS</sequence>
<comment type="caution">
    <text evidence="2">The sequence shown here is derived from an EMBL/GenBank/DDBJ whole genome shotgun (WGS) entry which is preliminary data.</text>
</comment>